<keyword evidence="13" id="KW-0862">Zinc</keyword>
<evidence type="ECO:0000256" key="7">
    <source>
        <dbReference type="ARBA" id="ARBA00022593"/>
    </source>
</evidence>
<keyword evidence="9" id="KW-0812">Transmembrane</keyword>
<evidence type="ECO:0000256" key="2">
    <source>
        <dbReference type="ARBA" id="ARBA00004585"/>
    </source>
</evidence>
<evidence type="ECO:0000256" key="1">
    <source>
        <dbReference type="ARBA" id="ARBA00000900"/>
    </source>
</evidence>
<gene>
    <name evidence="20" type="ORF">SteCoe_15712</name>
</gene>
<evidence type="ECO:0000256" key="12">
    <source>
        <dbReference type="ARBA" id="ARBA00022786"/>
    </source>
</evidence>
<organism evidence="20 21">
    <name type="scientific">Stentor coeruleus</name>
    <dbReference type="NCBI Taxonomy" id="5963"/>
    <lineage>
        <taxon>Eukaryota</taxon>
        <taxon>Sar</taxon>
        <taxon>Alveolata</taxon>
        <taxon>Ciliophora</taxon>
        <taxon>Postciliodesmatophora</taxon>
        <taxon>Heterotrichea</taxon>
        <taxon>Heterotrichida</taxon>
        <taxon>Stentoridae</taxon>
        <taxon>Stentor</taxon>
    </lineage>
</organism>
<dbReference type="InterPro" id="IPR025654">
    <property type="entry name" value="PEX2/10"/>
</dbReference>
<evidence type="ECO:0000256" key="8">
    <source>
        <dbReference type="ARBA" id="ARBA00022679"/>
    </source>
</evidence>
<dbReference type="PROSITE" id="PS00518">
    <property type="entry name" value="ZF_RING_1"/>
    <property type="match status" value="1"/>
</dbReference>
<evidence type="ECO:0000256" key="4">
    <source>
        <dbReference type="ARBA" id="ARBA00008704"/>
    </source>
</evidence>
<keyword evidence="8" id="KW-0808">Transferase</keyword>
<comment type="subcellular location">
    <subcellularLocation>
        <location evidence="2">Peroxisome membrane</location>
        <topology evidence="2">Multi-pass membrane protein</topology>
    </subcellularLocation>
</comment>
<evidence type="ECO:0000256" key="9">
    <source>
        <dbReference type="ARBA" id="ARBA00022692"/>
    </source>
</evidence>
<comment type="caution">
    <text evidence="20">The sequence shown here is derived from an EMBL/GenBank/DDBJ whole genome shotgun (WGS) entry which is preliminary data.</text>
</comment>
<evidence type="ECO:0000313" key="21">
    <source>
        <dbReference type="Proteomes" id="UP000187209"/>
    </source>
</evidence>
<dbReference type="GO" id="GO:0016558">
    <property type="term" value="P:protein import into peroxisome matrix"/>
    <property type="evidence" value="ECO:0007669"/>
    <property type="project" value="InterPro"/>
</dbReference>
<dbReference type="Gene3D" id="3.30.40.10">
    <property type="entry name" value="Zinc/RING finger domain, C3HC4 (zinc finger)"/>
    <property type="match status" value="1"/>
</dbReference>
<evidence type="ECO:0000256" key="18">
    <source>
        <dbReference type="PROSITE-ProRule" id="PRU00175"/>
    </source>
</evidence>
<keyword evidence="6" id="KW-0813">Transport</keyword>
<keyword evidence="11 18" id="KW-0863">Zinc-finger</keyword>
<reference evidence="20 21" key="1">
    <citation type="submission" date="2016-11" db="EMBL/GenBank/DDBJ databases">
        <title>The macronuclear genome of Stentor coeruleus: a giant cell with tiny introns.</title>
        <authorList>
            <person name="Slabodnick M."/>
            <person name="Ruby J.G."/>
            <person name="Reiff S.B."/>
            <person name="Swart E.C."/>
            <person name="Gosai S."/>
            <person name="Prabakaran S."/>
            <person name="Witkowska E."/>
            <person name="Larue G.E."/>
            <person name="Fisher S."/>
            <person name="Freeman R.M."/>
            <person name="Gunawardena J."/>
            <person name="Chu W."/>
            <person name="Stover N.A."/>
            <person name="Gregory B.D."/>
            <person name="Nowacki M."/>
            <person name="Derisi J."/>
            <person name="Roy S.W."/>
            <person name="Marshall W.F."/>
            <person name="Sood P."/>
        </authorList>
    </citation>
    <scope>NUCLEOTIDE SEQUENCE [LARGE SCALE GENOMIC DNA]</scope>
    <source>
        <strain evidence="20">WM001</strain>
    </source>
</reference>
<keyword evidence="17" id="KW-0576">Peroxisome</keyword>
<dbReference type="Pfam" id="PF04757">
    <property type="entry name" value="Pex2_Pex12"/>
    <property type="match status" value="1"/>
</dbReference>
<keyword evidence="10" id="KW-0479">Metal-binding</keyword>
<evidence type="ECO:0000259" key="19">
    <source>
        <dbReference type="PROSITE" id="PS50089"/>
    </source>
</evidence>
<evidence type="ECO:0000256" key="17">
    <source>
        <dbReference type="ARBA" id="ARBA00023140"/>
    </source>
</evidence>
<keyword evidence="12" id="KW-0833">Ubl conjugation pathway</keyword>
<evidence type="ECO:0000313" key="20">
    <source>
        <dbReference type="EMBL" id="OMJ83382.1"/>
    </source>
</evidence>
<dbReference type="PANTHER" id="PTHR23350:SF0">
    <property type="entry name" value="PEROXISOME BIOGENESIS FACTOR 10"/>
    <property type="match status" value="1"/>
</dbReference>
<dbReference type="EMBL" id="MPUH01000306">
    <property type="protein sequence ID" value="OMJ83382.1"/>
    <property type="molecule type" value="Genomic_DNA"/>
</dbReference>
<dbReference type="GO" id="GO:0061630">
    <property type="term" value="F:ubiquitin protein ligase activity"/>
    <property type="evidence" value="ECO:0007669"/>
    <property type="project" value="UniProtKB-EC"/>
</dbReference>
<evidence type="ECO:0000256" key="11">
    <source>
        <dbReference type="ARBA" id="ARBA00022771"/>
    </source>
</evidence>
<keyword evidence="7" id="KW-0962">Peroxisome biogenesis</keyword>
<dbReference type="EC" id="2.3.2.27" evidence="5"/>
<dbReference type="Proteomes" id="UP000187209">
    <property type="component" value="Unassembled WGS sequence"/>
</dbReference>
<name>A0A1R2C2X1_9CILI</name>
<comment type="pathway">
    <text evidence="3">Protein modification; protein ubiquitination.</text>
</comment>
<dbReference type="OrthoDB" id="6270329at2759"/>
<sequence length="287" mass="32764">MNILSPQLEYLRAKEKDSQIISEIKSCAISCCRDIFGTGFLSEISLGVELFYLISSLLIGDTKQTPGNEHTATSLVEFSKLSMYKRVLVSKNYLIAAIRFAPSTMKTLLYIFLKVIYPYIFRKLYESFKKKHPENKIVQALPGPDEIIQEVTKINFAMFLITGYYDEVSKRILGLVLSKLQRATTVHLALKRLGYLVLIQSFFSLYKIFKKIFVNLGKNNDKEIVEVQDYERAECSLCLSSLKNPTSTPCGHVFCWNCIFTAAGNNPVCPNCRQKFVPQSLLQLRNY</sequence>
<dbReference type="AlphaFoldDB" id="A0A1R2C2X1"/>
<dbReference type="GO" id="GO:0005778">
    <property type="term" value="C:peroxisomal membrane"/>
    <property type="evidence" value="ECO:0007669"/>
    <property type="project" value="UniProtKB-SubCell"/>
</dbReference>
<comment type="catalytic activity">
    <reaction evidence="1">
        <text>S-ubiquitinyl-[E2 ubiquitin-conjugating enzyme]-L-cysteine + [acceptor protein]-L-lysine = [E2 ubiquitin-conjugating enzyme]-L-cysteine + N(6)-ubiquitinyl-[acceptor protein]-L-lysine.</text>
        <dbReference type="EC" id="2.3.2.27"/>
    </reaction>
</comment>
<protein>
    <recommendedName>
        <fullName evidence="5">RING-type E3 ubiquitin transferase</fullName>
        <ecNumber evidence="5">2.3.2.27</ecNumber>
    </recommendedName>
</protein>
<evidence type="ECO:0000256" key="16">
    <source>
        <dbReference type="ARBA" id="ARBA00023136"/>
    </source>
</evidence>
<keyword evidence="14" id="KW-0653">Protein transport</keyword>
<dbReference type="SUPFAM" id="SSF57850">
    <property type="entry name" value="RING/U-box"/>
    <property type="match status" value="1"/>
</dbReference>
<dbReference type="InterPro" id="IPR006845">
    <property type="entry name" value="Pex_N"/>
</dbReference>
<keyword evidence="15" id="KW-1133">Transmembrane helix</keyword>
<proteinExistence type="inferred from homology"/>
<evidence type="ECO:0000256" key="5">
    <source>
        <dbReference type="ARBA" id="ARBA00012483"/>
    </source>
</evidence>
<dbReference type="CDD" id="cd16527">
    <property type="entry name" value="RING-HC_PEX10"/>
    <property type="match status" value="1"/>
</dbReference>
<dbReference type="InterPro" id="IPR017907">
    <property type="entry name" value="Znf_RING_CS"/>
</dbReference>
<evidence type="ECO:0000256" key="15">
    <source>
        <dbReference type="ARBA" id="ARBA00022989"/>
    </source>
</evidence>
<keyword evidence="16" id="KW-0472">Membrane</keyword>
<dbReference type="SMART" id="SM00184">
    <property type="entry name" value="RING"/>
    <property type="match status" value="1"/>
</dbReference>
<evidence type="ECO:0000256" key="10">
    <source>
        <dbReference type="ARBA" id="ARBA00022723"/>
    </source>
</evidence>
<keyword evidence="21" id="KW-1185">Reference proteome</keyword>
<accession>A0A1R2C2X1</accession>
<feature type="domain" description="RING-type" evidence="19">
    <location>
        <begin position="235"/>
        <end position="273"/>
    </location>
</feature>
<comment type="similarity">
    <text evidence="4">Belongs to the pex2/pex10/pex12 family.</text>
</comment>
<evidence type="ECO:0000256" key="3">
    <source>
        <dbReference type="ARBA" id="ARBA00004906"/>
    </source>
</evidence>
<dbReference type="PANTHER" id="PTHR23350">
    <property type="entry name" value="PEROXISOME ASSEMBLY PROTEIN 10"/>
    <property type="match status" value="1"/>
</dbReference>
<evidence type="ECO:0000256" key="6">
    <source>
        <dbReference type="ARBA" id="ARBA00022448"/>
    </source>
</evidence>
<dbReference type="Pfam" id="PF13923">
    <property type="entry name" value="zf-C3HC4_2"/>
    <property type="match status" value="1"/>
</dbReference>
<dbReference type="InterPro" id="IPR001841">
    <property type="entry name" value="Znf_RING"/>
</dbReference>
<dbReference type="GO" id="GO:0008270">
    <property type="term" value="F:zinc ion binding"/>
    <property type="evidence" value="ECO:0007669"/>
    <property type="project" value="UniProtKB-KW"/>
</dbReference>
<dbReference type="PROSITE" id="PS50089">
    <property type="entry name" value="ZF_RING_2"/>
    <property type="match status" value="1"/>
</dbReference>
<evidence type="ECO:0000256" key="14">
    <source>
        <dbReference type="ARBA" id="ARBA00022927"/>
    </source>
</evidence>
<evidence type="ECO:0000256" key="13">
    <source>
        <dbReference type="ARBA" id="ARBA00022833"/>
    </source>
</evidence>
<dbReference type="InterPro" id="IPR013083">
    <property type="entry name" value="Znf_RING/FYVE/PHD"/>
</dbReference>